<evidence type="ECO:0000256" key="3">
    <source>
        <dbReference type="ARBA" id="ARBA00022741"/>
    </source>
</evidence>
<gene>
    <name evidence="8" type="ORF">SAMN06265795_105143</name>
</gene>
<feature type="domain" description="ABC transporter" evidence="7">
    <location>
        <begin position="3"/>
        <end position="239"/>
    </location>
</feature>
<dbReference type="GO" id="GO:0005524">
    <property type="term" value="F:ATP binding"/>
    <property type="evidence" value="ECO:0007669"/>
    <property type="project" value="UniProtKB-KW"/>
</dbReference>
<keyword evidence="5" id="KW-1278">Translocase</keyword>
<dbReference type="PANTHER" id="PTHR42794">
    <property type="entry name" value="HEMIN IMPORT ATP-BINDING PROTEIN HMUV"/>
    <property type="match status" value="1"/>
</dbReference>
<dbReference type="EMBL" id="FZOT01000005">
    <property type="protein sequence ID" value="SNS71305.1"/>
    <property type="molecule type" value="Genomic_DNA"/>
</dbReference>
<keyword evidence="2" id="KW-1003">Cell membrane</keyword>
<evidence type="ECO:0000313" key="9">
    <source>
        <dbReference type="Proteomes" id="UP000198284"/>
    </source>
</evidence>
<dbReference type="RefSeq" id="WP_425436092.1">
    <property type="nucleotide sequence ID" value="NZ_FZOT01000005.1"/>
</dbReference>
<protein>
    <submittedName>
        <fullName evidence="8">Iron complex transport system ATP-binding protein</fullName>
    </submittedName>
</protein>
<evidence type="ECO:0000256" key="4">
    <source>
        <dbReference type="ARBA" id="ARBA00022840"/>
    </source>
</evidence>
<dbReference type="GO" id="GO:0016887">
    <property type="term" value="F:ATP hydrolysis activity"/>
    <property type="evidence" value="ECO:0007669"/>
    <property type="project" value="InterPro"/>
</dbReference>
<dbReference type="InterPro" id="IPR027417">
    <property type="entry name" value="P-loop_NTPase"/>
</dbReference>
<dbReference type="CDD" id="cd03214">
    <property type="entry name" value="ABC_Iron-Siderophores_B12_Hemin"/>
    <property type="match status" value="1"/>
</dbReference>
<keyword evidence="1" id="KW-0813">Transport</keyword>
<dbReference type="InterPro" id="IPR003593">
    <property type="entry name" value="AAA+_ATPase"/>
</dbReference>
<dbReference type="Proteomes" id="UP000198284">
    <property type="component" value="Unassembled WGS sequence"/>
</dbReference>
<accession>A0A239GR13</accession>
<dbReference type="PANTHER" id="PTHR42794:SF1">
    <property type="entry name" value="HEMIN IMPORT ATP-BINDING PROTEIN HMUV"/>
    <property type="match status" value="1"/>
</dbReference>
<dbReference type="PROSITE" id="PS50893">
    <property type="entry name" value="ABC_TRANSPORTER_2"/>
    <property type="match status" value="1"/>
</dbReference>
<comment type="function">
    <text evidence="6">Part of the ABC transporter complex HmuTUV involved in hemin import. Responsible for energy coupling to the transport system.</text>
</comment>
<evidence type="ECO:0000256" key="2">
    <source>
        <dbReference type="ARBA" id="ARBA00022475"/>
    </source>
</evidence>
<dbReference type="SMART" id="SM00382">
    <property type="entry name" value="AAA"/>
    <property type="match status" value="1"/>
</dbReference>
<dbReference type="AlphaFoldDB" id="A0A239GR13"/>
<dbReference type="PROSITE" id="PS00211">
    <property type="entry name" value="ABC_TRANSPORTER_1"/>
    <property type="match status" value="1"/>
</dbReference>
<dbReference type="SUPFAM" id="SSF52540">
    <property type="entry name" value="P-loop containing nucleoside triphosphate hydrolases"/>
    <property type="match status" value="1"/>
</dbReference>
<proteinExistence type="predicted"/>
<keyword evidence="4 8" id="KW-0067">ATP-binding</keyword>
<keyword evidence="9" id="KW-1185">Reference proteome</keyword>
<keyword evidence="3" id="KW-0547">Nucleotide-binding</keyword>
<evidence type="ECO:0000313" key="8">
    <source>
        <dbReference type="EMBL" id="SNS71305.1"/>
    </source>
</evidence>
<dbReference type="InterPro" id="IPR003439">
    <property type="entry name" value="ABC_transporter-like_ATP-bd"/>
</dbReference>
<evidence type="ECO:0000256" key="1">
    <source>
        <dbReference type="ARBA" id="ARBA00022448"/>
    </source>
</evidence>
<organism evidence="8 9">
    <name type="scientific">Noviherbaspirillum humi</name>
    <dbReference type="NCBI Taxonomy" id="1688639"/>
    <lineage>
        <taxon>Bacteria</taxon>
        <taxon>Pseudomonadati</taxon>
        <taxon>Pseudomonadota</taxon>
        <taxon>Betaproteobacteria</taxon>
        <taxon>Burkholderiales</taxon>
        <taxon>Oxalobacteraceae</taxon>
        <taxon>Noviherbaspirillum</taxon>
    </lineage>
</organism>
<sequence>MILRAHQLGLRVGQRLLVQGLDWTINPGECWSLIGRNGAGKSTLLRALAGLREPDGGEILLDGQPLPAWQPLALARRRAFLSQGRQDAFGYRVMELVLAARHPYQAANYWESDADHSFALRSLQALDVAHLAGRDIRTLSGGERQRVAIAAVLAQDTPLLLLDEPTSALDLAHQMQVLRLLRRLCREEGRSVVLVGHDLNLLHDVASHALLLMEGGAWHGGTVDEAMTPALLGACLGHPVQALRHEGRVVFLPGGDVQE</sequence>
<evidence type="ECO:0000256" key="6">
    <source>
        <dbReference type="ARBA" id="ARBA00037066"/>
    </source>
</evidence>
<dbReference type="Pfam" id="PF00005">
    <property type="entry name" value="ABC_tran"/>
    <property type="match status" value="1"/>
</dbReference>
<dbReference type="Gene3D" id="3.40.50.300">
    <property type="entry name" value="P-loop containing nucleotide triphosphate hydrolases"/>
    <property type="match status" value="1"/>
</dbReference>
<evidence type="ECO:0000259" key="7">
    <source>
        <dbReference type="PROSITE" id="PS50893"/>
    </source>
</evidence>
<dbReference type="InterPro" id="IPR017871">
    <property type="entry name" value="ABC_transporter-like_CS"/>
</dbReference>
<evidence type="ECO:0000256" key="5">
    <source>
        <dbReference type="ARBA" id="ARBA00022967"/>
    </source>
</evidence>
<reference evidence="8 9" key="1">
    <citation type="submission" date="2017-06" db="EMBL/GenBank/DDBJ databases">
        <authorList>
            <person name="Kim H.J."/>
            <person name="Triplett B.A."/>
        </authorList>
    </citation>
    <scope>NUCLEOTIDE SEQUENCE [LARGE SCALE GENOMIC DNA]</scope>
    <source>
        <strain evidence="8 9">U15</strain>
    </source>
</reference>
<name>A0A239GR13_9BURK</name>
<keyword evidence="2" id="KW-0472">Membrane</keyword>